<keyword evidence="12" id="KW-0234">DNA repair</keyword>
<dbReference type="EC" id="3.2.2.31" evidence="4 14"/>
<dbReference type="PANTHER" id="PTHR42944:SF1">
    <property type="entry name" value="ADENINE DNA GLYCOSYLASE"/>
    <property type="match status" value="1"/>
</dbReference>
<evidence type="ECO:0000313" key="17">
    <source>
        <dbReference type="Proteomes" id="UP000293550"/>
    </source>
</evidence>
<reference evidence="16 17" key="1">
    <citation type="submission" date="2018-10" db="EMBL/GenBank/DDBJ databases">
        <title>An updated phylogeny of the Alphaproteobacteria reveals that the parasitic Rickettsiales and Holosporales have independent origins.</title>
        <authorList>
            <person name="Munoz-Gomez S.A."/>
            <person name="Hess S."/>
            <person name="Burger G."/>
            <person name="Lang B.F."/>
            <person name="Susko E."/>
            <person name="Slamovits C.H."/>
            <person name="Roger A.J."/>
        </authorList>
    </citation>
    <scope>NUCLEOTIDE SEQUENCE [LARGE SCALE GENOMIC DNA]</scope>
    <source>
        <strain evidence="16">HOLO01</strain>
    </source>
</reference>
<comment type="function">
    <text evidence="2">Adenine glycosylase active on G-A mispairs. MutY also corrects error-prone DNA synthesis past GO lesions which are due to the oxidatively damaged form of guanine: 7,8-dihydro-8-oxoguanine (8-oxo-dGTP).</text>
</comment>
<evidence type="ECO:0000256" key="7">
    <source>
        <dbReference type="ARBA" id="ARBA00022723"/>
    </source>
</evidence>
<evidence type="ECO:0000256" key="14">
    <source>
        <dbReference type="RuleBase" id="RU365096"/>
    </source>
</evidence>
<dbReference type="InterPro" id="IPR000445">
    <property type="entry name" value="HhH_motif"/>
</dbReference>
<evidence type="ECO:0000256" key="2">
    <source>
        <dbReference type="ARBA" id="ARBA00002933"/>
    </source>
</evidence>
<keyword evidence="17" id="KW-1185">Reference proteome</keyword>
<dbReference type="SMART" id="SM00525">
    <property type="entry name" value="FES"/>
    <property type="match status" value="1"/>
</dbReference>
<dbReference type="InterPro" id="IPR044298">
    <property type="entry name" value="MIG/MutY"/>
</dbReference>
<dbReference type="GO" id="GO:0034039">
    <property type="term" value="F:8-oxo-7,8-dihydroguanine DNA N-glycosylase activity"/>
    <property type="evidence" value="ECO:0007669"/>
    <property type="project" value="TreeGrafter"/>
</dbReference>
<evidence type="ECO:0000256" key="12">
    <source>
        <dbReference type="ARBA" id="ARBA00023204"/>
    </source>
</evidence>
<dbReference type="GO" id="GO:0006298">
    <property type="term" value="P:mismatch repair"/>
    <property type="evidence" value="ECO:0007669"/>
    <property type="project" value="TreeGrafter"/>
</dbReference>
<dbReference type="CDD" id="cd03431">
    <property type="entry name" value="NUDIX_DNA_Glycosylase_C-MutY"/>
    <property type="match status" value="1"/>
</dbReference>
<feature type="domain" description="HhH-GPD" evidence="15">
    <location>
        <begin position="42"/>
        <end position="189"/>
    </location>
</feature>
<evidence type="ECO:0000256" key="1">
    <source>
        <dbReference type="ARBA" id="ARBA00000843"/>
    </source>
</evidence>
<dbReference type="InterPro" id="IPR003265">
    <property type="entry name" value="HhH-GPD_domain"/>
</dbReference>
<dbReference type="Gene3D" id="1.10.340.30">
    <property type="entry name" value="Hypothetical protein, domain 2"/>
    <property type="match status" value="1"/>
</dbReference>
<dbReference type="Gene3D" id="3.90.79.10">
    <property type="entry name" value="Nucleoside Triphosphate Pyrophosphohydrolase"/>
    <property type="match status" value="1"/>
</dbReference>
<protein>
    <recommendedName>
        <fullName evidence="5 14">Adenine DNA glycosylase</fullName>
        <ecNumber evidence="4 14">3.2.2.31</ecNumber>
    </recommendedName>
</protein>
<dbReference type="InterPro" id="IPR023170">
    <property type="entry name" value="HhH_base_excis_C"/>
</dbReference>
<evidence type="ECO:0000256" key="6">
    <source>
        <dbReference type="ARBA" id="ARBA00022485"/>
    </source>
</evidence>
<keyword evidence="8 14" id="KW-0227">DNA damage</keyword>
<dbReference type="InterPro" id="IPR011257">
    <property type="entry name" value="DNA_glycosylase"/>
</dbReference>
<proteinExistence type="inferred from homology"/>
<evidence type="ECO:0000256" key="11">
    <source>
        <dbReference type="ARBA" id="ARBA00023014"/>
    </source>
</evidence>
<evidence type="ECO:0000256" key="5">
    <source>
        <dbReference type="ARBA" id="ARBA00022023"/>
    </source>
</evidence>
<evidence type="ECO:0000256" key="8">
    <source>
        <dbReference type="ARBA" id="ARBA00022763"/>
    </source>
</evidence>
<dbReference type="GO" id="GO:0046872">
    <property type="term" value="F:metal ion binding"/>
    <property type="evidence" value="ECO:0007669"/>
    <property type="project" value="UniProtKB-UniRule"/>
</dbReference>
<evidence type="ECO:0000256" key="9">
    <source>
        <dbReference type="ARBA" id="ARBA00022801"/>
    </source>
</evidence>
<sequence length="340" mass="38262">MDIAAFRHRLLHWYDSNRRTLPWRALKGQKPNPYHVLLSEIMLQQTTVATVIAYFERFIGQWPTLEAMAKASLDDVLVAWQGLGYYSRARNLHKALGQLADLPSFPQTPDDLRKLPGVGDYTAKAIASIAFDQPVVPVDGNVIRVVARVFGLTQALPMLKKTVAEKALLLAADDRPGDFAQSLMDLGSMICRPQQPRCDRCPLRSLCKGYEDSLQHTLPIKAVKPPKPTRYGCAFLTMNKQGQIWLRRRPEKGLLGGMIEVPGTAWAEQPTELVHDGLWRGIVKHTFTHFHLNLSVYETTKDPEEILGFPTGFWADTKALDQQALPTVMKKVLAFLRPET</sequence>
<dbReference type="CDD" id="cd00056">
    <property type="entry name" value="ENDO3c"/>
    <property type="match status" value="1"/>
</dbReference>
<evidence type="ECO:0000256" key="4">
    <source>
        <dbReference type="ARBA" id="ARBA00012045"/>
    </source>
</evidence>
<keyword evidence="7" id="KW-0479">Metal-binding</keyword>
<comment type="cofactor">
    <cofactor evidence="14">
        <name>[4Fe-4S] cluster</name>
        <dbReference type="ChEBI" id="CHEBI:49883"/>
    </cofactor>
    <text evidence="14">Binds 1 [4Fe-4S] cluster.</text>
</comment>
<keyword evidence="11" id="KW-0411">Iron-sulfur</keyword>
<gene>
    <name evidence="16" type="ORF">EQU50_00390</name>
</gene>
<comment type="similarity">
    <text evidence="3 14">Belongs to the Nth/MutY family.</text>
</comment>
<evidence type="ECO:0000256" key="10">
    <source>
        <dbReference type="ARBA" id="ARBA00023004"/>
    </source>
</evidence>
<comment type="catalytic activity">
    <reaction evidence="1 14">
        <text>Hydrolyzes free adenine bases from 7,8-dihydro-8-oxoguanine:adenine mismatched double-stranded DNA, leaving an apurinic site.</text>
        <dbReference type="EC" id="3.2.2.31"/>
    </reaction>
</comment>
<dbReference type="InterPro" id="IPR029119">
    <property type="entry name" value="MutY_C"/>
</dbReference>
<evidence type="ECO:0000259" key="15">
    <source>
        <dbReference type="SMART" id="SM00478"/>
    </source>
</evidence>
<dbReference type="InterPro" id="IPR015797">
    <property type="entry name" value="NUDIX_hydrolase-like_dom_sf"/>
</dbReference>
<dbReference type="GO" id="GO:0035485">
    <property type="term" value="F:adenine/guanine mispair binding"/>
    <property type="evidence" value="ECO:0007669"/>
    <property type="project" value="TreeGrafter"/>
</dbReference>
<dbReference type="GO" id="GO:0032357">
    <property type="term" value="F:oxidized purine DNA binding"/>
    <property type="evidence" value="ECO:0007669"/>
    <property type="project" value="TreeGrafter"/>
</dbReference>
<dbReference type="Pfam" id="PF00730">
    <property type="entry name" value="HhH-GPD"/>
    <property type="match status" value="1"/>
</dbReference>
<accession>A0A4V2E033</accession>
<dbReference type="AlphaFoldDB" id="A0A4V2E033"/>
<dbReference type="Gene3D" id="1.10.1670.10">
    <property type="entry name" value="Helix-hairpin-Helix base-excision DNA repair enzymes (C-terminal)"/>
    <property type="match status" value="1"/>
</dbReference>
<evidence type="ECO:0000313" key="16">
    <source>
        <dbReference type="EMBL" id="RZI47157.1"/>
    </source>
</evidence>
<evidence type="ECO:0000256" key="3">
    <source>
        <dbReference type="ARBA" id="ARBA00008343"/>
    </source>
</evidence>
<keyword evidence="6" id="KW-0004">4Fe-4S</keyword>
<dbReference type="Pfam" id="PF14815">
    <property type="entry name" value="NUDIX_4"/>
    <property type="match status" value="1"/>
</dbReference>
<dbReference type="SMART" id="SM00478">
    <property type="entry name" value="ENDO3c"/>
    <property type="match status" value="1"/>
</dbReference>
<keyword evidence="13 14" id="KW-0326">Glycosidase</keyword>
<dbReference type="EMBL" id="SCFB01000001">
    <property type="protein sequence ID" value="RZI47157.1"/>
    <property type="molecule type" value="Genomic_DNA"/>
</dbReference>
<keyword evidence="10 14" id="KW-0408">Iron</keyword>
<organism evidence="16 17">
    <name type="scientific">Candidatus Finniella inopinata</name>
    <dbReference type="NCBI Taxonomy" id="1696036"/>
    <lineage>
        <taxon>Bacteria</taxon>
        <taxon>Pseudomonadati</taxon>
        <taxon>Pseudomonadota</taxon>
        <taxon>Alphaproteobacteria</taxon>
        <taxon>Holosporales</taxon>
        <taxon>Candidatus Paracaedibacteraceae</taxon>
        <taxon>Candidatus Finniella</taxon>
    </lineage>
</organism>
<name>A0A4V2E033_9PROT</name>
<dbReference type="OrthoDB" id="9802365at2"/>
<comment type="caution">
    <text evidence="16">The sequence shown here is derived from an EMBL/GenBank/DDBJ whole genome shotgun (WGS) entry which is preliminary data.</text>
</comment>
<dbReference type="SUPFAM" id="SSF48150">
    <property type="entry name" value="DNA-glycosylase"/>
    <property type="match status" value="1"/>
</dbReference>
<keyword evidence="9" id="KW-0378">Hydrolase</keyword>
<dbReference type="SUPFAM" id="SSF55811">
    <property type="entry name" value="Nudix"/>
    <property type="match status" value="1"/>
</dbReference>
<dbReference type="GO" id="GO:0000701">
    <property type="term" value="F:purine-specific mismatch base pair DNA N-glycosylase activity"/>
    <property type="evidence" value="ECO:0007669"/>
    <property type="project" value="UniProtKB-EC"/>
</dbReference>
<dbReference type="Pfam" id="PF00633">
    <property type="entry name" value="HHH"/>
    <property type="match status" value="1"/>
</dbReference>
<dbReference type="InterPro" id="IPR003651">
    <property type="entry name" value="Endonuclease3_FeS-loop_motif"/>
</dbReference>
<dbReference type="GO" id="GO:0051539">
    <property type="term" value="F:4 iron, 4 sulfur cluster binding"/>
    <property type="evidence" value="ECO:0007669"/>
    <property type="project" value="UniProtKB-UniRule"/>
</dbReference>
<dbReference type="FunFam" id="1.10.340.30:FF:000002">
    <property type="entry name" value="Adenine DNA glycosylase"/>
    <property type="match status" value="1"/>
</dbReference>
<dbReference type="GO" id="GO:0006284">
    <property type="term" value="P:base-excision repair"/>
    <property type="evidence" value="ECO:0007669"/>
    <property type="project" value="UniProtKB-UniRule"/>
</dbReference>
<dbReference type="PANTHER" id="PTHR42944">
    <property type="entry name" value="ADENINE DNA GLYCOSYLASE"/>
    <property type="match status" value="1"/>
</dbReference>
<dbReference type="Proteomes" id="UP000293550">
    <property type="component" value="Unassembled WGS sequence"/>
</dbReference>
<evidence type="ECO:0000256" key="13">
    <source>
        <dbReference type="ARBA" id="ARBA00023295"/>
    </source>
</evidence>